<keyword evidence="4 9" id="KW-0813">Transport</keyword>
<evidence type="ECO:0000256" key="4">
    <source>
        <dbReference type="ARBA" id="ARBA00022448"/>
    </source>
</evidence>
<dbReference type="GO" id="GO:0032217">
    <property type="term" value="F:riboflavin transmembrane transporter activity"/>
    <property type="evidence" value="ECO:0007669"/>
    <property type="project" value="UniProtKB-UniRule"/>
</dbReference>
<keyword evidence="11" id="KW-1185">Reference proteome</keyword>
<protein>
    <recommendedName>
        <fullName evidence="9">Riboflavin transporter</fullName>
    </recommendedName>
</protein>
<proteinExistence type="inferred from homology"/>
<evidence type="ECO:0000256" key="9">
    <source>
        <dbReference type="RuleBase" id="RU368035"/>
    </source>
</evidence>
<reference evidence="10" key="1">
    <citation type="journal article" date="2023" name="Genome Biol. Evol.">
        <title>Long-read-based Genome Assembly of Drosophila gunungcola Reveals Fewer Chemosensory Genes in Flower-breeding Species.</title>
        <authorList>
            <person name="Negi A."/>
            <person name="Liao B.Y."/>
            <person name="Yeh S.D."/>
        </authorList>
    </citation>
    <scope>NUCLEOTIDE SEQUENCE</scope>
    <source>
        <strain evidence="10">Sukarami</strain>
    </source>
</reference>
<dbReference type="GO" id="GO:0005886">
    <property type="term" value="C:plasma membrane"/>
    <property type="evidence" value="ECO:0007669"/>
    <property type="project" value="UniProtKB-SubCell"/>
</dbReference>
<feature type="transmembrane region" description="Helical" evidence="9">
    <location>
        <begin position="387"/>
        <end position="408"/>
    </location>
</feature>
<dbReference type="Pfam" id="PF06237">
    <property type="entry name" value="SLC52_ribofla_tr"/>
    <property type="match status" value="1"/>
</dbReference>
<feature type="transmembrane region" description="Helical" evidence="9">
    <location>
        <begin position="75"/>
        <end position="92"/>
    </location>
</feature>
<comment type="similarity">
    <text evidence="3 9">Belongs to the riboflavin transporter family.</text>
</comment>
<keyword evidence="5 9" id="KW-1003">Cell membrane</keyword>
<feature type="transmembrane region" description="Helical" evidence="9">
    <location>
        <begin position="211"/>
        <end position="233"/>
    </location>
</feature>
<dbReference type="OrthoDB" id="9995836at2759"/>
<keyword evidence="6 9" id="KW-0812">Transmembrane</keyword>
<dbReference type="PANTHER" id="PTHR12929:SF10">
    <property type="entry name" value="RIBOFLAVIN TRANSPORTER"/>
    <property type="match status" value="1"/>
</dbReference>
<evidence type="ECO:0000256" key="1">
    <source>
        <dbReference type="ARBA" id="ARBA00000215"/>
    </source>
</evidence>
<feature type="transmembrane region" description="Helical" evidence="9">
    <location>
        <begin position="325"/>
        <end position="346"/>
    </location>
</feature>
<evidence type="ECO:0000313" key="10">
    <source>
        <dbReference type="EMBL" id="KAI8045741.1"/>
    </source>
</evidence>
<evidence type="ECO:0000256" key="8">
    <source>
        <dbReference type="ARBA" id="ARBA00023136"/>
    </source>
</evidence>
<name>A0A9Q0BVH2_9MUSC</name>
<dbReference type="InterPro" id="IPR009357">
    <property type="entry name" value="Riboflavin_transptr"/>
</dbReference>
<feature type="transmembrane region" description="Helical" evidence="9">
    <location>
        <begin position="420"/>
        <end position="442"/>
    </location>
</feature>
<accession>A0A9Q0BVH2</accession>
<dbReference type="AlphaFoldDB" id="A0A9Q0BVH2"/>
<evidence type="ECO:0000256" key="2">
    <source>
        <dbReference type="ARBA" id="ARBA00004651"/>
    </source>
</evidence>
<feature type="transmembrane region" description="Helical" evidence="9">
    <location>
        <begin position="145"/>
        <end position="165"/>
    </location>
</feature>
<feature type="transmembrane region" description="Helical" evidence="9">
    <location>
        <begin position="454"/>
        <end position="476"/>
    </location>
</feature>
<feature type="transmembrane region" description="Helical" evidence="9">
    <location>
        <begin position="358"/>
        <end position="380"/>
    </location>
</feature>
<feature type="transmembrane region" description="Helical" evidence="9">
    <location>
        <begin position="112"/>
        <end position="133"/>
    </location>
</feature>
<keyword evidence="8 9" id="KW-0472">Membrane</keyword>
<sequence>MSKFHKNRGAGGPMTPAGPVYGVISTLDDAAQNTAGFARFPSLEAKKSELRLFLNWGNPKKNREMGSEKLRNRSWIVDVLAIFFGIGTWLGVNGTFIQLPLLVDEAPEGWSLPSYLSVMVQIGNLGPLLYTAIQKYSPKKLNDGWTIHGVLLVGAISCLLTAFFYNRTAPVAGTDHSLALFVLTCFTALNACTSSVLFMPYMGRFKEQYMVTYFIGEGLSGLLPSVTALIQGIGESGDCVLVNVTETGQEIYELQKTPPRFDTRVFYLILFALMVFAYVGYTLLNSLPVARREYAQVTVSEGNKYVYGEADNHEIKTEKLSKGQYTYLLLLIGVISLFSNGMFGSIQSYSSAPYGSQAYHLSATLSVIANPMACFLAMFLHFTSLRIITVLSILAGVLTSYVFTTAALSPLPPLHDKTMGAVLVVTAWTLLVGIVSYTKLGITTVMRAQGGQSLVWVGAITQLGSAIGAVAIFFAINYSDLFKAAETGC</sequence>
<dbReference type="EMBL" id="JAMKOV010000001">
    <property type="protein sequence ID" value="KAI8045741.1"/>
    <property type="molecule type" value="Genomic_DNA"/>
</dbReference>
<evidence type="ECO:0000313" key="11">
    <source>
        <dbReference type="Proteomes" id="UP001059596"/>
    </source>
</evidence>
<comment type="caution">
    <text evidence="10">The sequence shown here is derived from an EMBL/GenBank/DDBJ whole genome shotgun (WGS) entry which is preliminary data.</text>
</comment>
<comment type="subcellular location">
    <subcellularLocation>
        <location evidence="2 9">Cell membrane</location>
        <topology evidence="2 9">Multi-pass membrane protein</topology>
    </subcellularLocation>
</comment>
<evidence type="ECO:0000256" key="7">
    <source>
        <dbReference type="ARBA" id="ARBA00022989"/>
    </source>
</evidence>
<dbReference type="PANTHER" id="PTHR12929">
    <property type="entry name" value="SOLUTE CARRIER FAMILY 52"/>
    <property type="match status" value="1"/>
</dbReference>
<keyword evidence="7 9" id="KW-1133">Transmembrane helix</keyword>
<organism evidence="10 11">
    <name type="scientific">Drosophila gunungcola</name>
    <name type="common">fruit fly</name>
    <dbReference type="NCBI Taxonomy" id="103775"/>
    <lineage>
        <taxon>Eukaryota</taxon>
        <taxon>Metazoa</taxon>
        <taxon>Ecdysozoa</taxon>
        <taxon>Arthropoda</taxon>
        <taxon>Hexapoda</taxon>
        <taxon>Insecta</taxon>
        <taxon>Pterygota</taxon>
        <taxon>Neoptera</taxon>
        <taxon>Endopterygota</taxon>
        <taxon>Diptera</taxon>
        <taxon>Brachycera</taxon>
        <taxon>Muscomorpha</taxon>
        <taxon>Ephydroidea</taxon>
        <taxon>Drosophilidae</taxon>
        <taxon>Drosophila</taxon>
        <taxon>Sophophora</taxon>
    </lineage>
</organism>
<comment type="function">
    <text evidence="9">Plasma membrane transporter mediating the uptake by cells of the water soluble vitamin B2/riboflavin that plays a key role in biochemical oxidation-reduction reactions of the carbohydrate, lipid, and amino acid metabolism.</text>
</comment>
<comment type="catalytic activity">
    <reaction evidence="1 9">
        <text>riboflavin(in) = riboflavin(out)</text>
        <dbReference type="Rhea" id="RHEA:35015"/>
        <dbReference type="ChEBI" id="CHEBI:57986"/>
    </reaction>
</comment>
<evidence type="ECO:0000256" key="3">
    <source>
        <dbReference type="ARBA" id="ARBA00006366"/>
    </source>
</evidence>
<evidence type="ECO:0000256" key="5">
    <source>
        <dbReference type="ARBA" id="ARBA00022475"/>
    </source>
</evidence>
<feature type="transmembrane region" description="Helical" evidence="9">
    <location>
        <begin position="177"/>
        <end position="199"/>
    </location>
</feature>
<evidence type="ECO:0000256" key="6">
    <source>
        <dbReference type="ARBA" id="ARBA00022692"/>
    </source>
</evidence>
<gene>
    <name evidence="10" type="ORF">M5D96_001925</name>
</gene>
<feature type="transmembrane region" description="Helical" evidence="9">
    <location>
        <begin position="265"/>
        <end position="284"/>
    </location>
</feature>
<dbReference type="Proteomes" id="UP001059596">
    <property type="component" value="Chromosome 3R"/>
</dbReference>